<keyword evidence="3" id="KW-1185">Reference proteome</keyword>
<dbReference type="EMBL" id="ML978067">
    <property type="protein sequence ID" value="KAF2020106.1"/>
    <property type="molecule type" value="Genomic_DNA"/>
</dbReference>
<evidence type="ECO:0000313" key="2">
    <source>
        <dbReference type="EMBL" id="KAF2020106.1"/>
    </source>
</evidence>
<feature type="region of interest" description="Disordered" evidence="1">
    <location>
        <begin position="341"/>
        <end position="403"/>
    </location>
</feature>
<reference evidence="2" key="1">
    <citation type="journal article" date="2020" name="Stud. Mycol.">
        <title>101 Dothideomycetes genomes: a test case for predicting lifestyles and emergence of pathogens.</title>
        <authorList>
            <person name="Haridas S."/>
            <person name="Albert R."/>
            <person name="Binder M."/>
            <person name="Bloem J."/>
            <person name="Labutti K."/>
            <person name="Salamov A."/>
            <person name="Andreopoulos B."/>
            <person name="Baker S."/>
            <person name="Barry K."/>
            <person name="Bills G."/>
            <person name="Bluhm B."/>
            <person name="Cannon C."/>
            <person name="Castanera R."/>
            <person name="Culley D."/>
            <person name="Daum C."/>
            <person name="Ezra D."/>
            <person name="Gonzalez J."/>
            <person name="Henrissat B."/>
            <person name="Kuo A."/>
            <person name="Liang C."/>
            <person name="Lipzen A."/>
            <person name="Lutzoni F."/>
            <person name="Magnuson J."/>
            <person name="Mondo S."/>
            <person name="Nolan M."/>
            <person name="Ohm R."/>
            <person name="Pangilinan J."/>
            <person name="Park H.-J."/>
            <person name="Ramirez L."/>
            <person name="Alfaro M."/>
            <person name="Sun H."/>
            <person name="Tritt A."/>
            <person name="Yoshinaga Y."/>
            <person name="Zwiers L.-H."/>
            <person name="Turgeon B."/>
            <person name="Goodwin S."/>
            <person name="Spatafora J."/>
            <person name="Crous P."/>
            <person name="Grigoriev I."/>
        </authorList>
    </citation>
    <scope>NUCLEOTIDE SEQUENCE</scope>
    <source>
        <strain evidence="2">CBS 175.79</strain>
    </source>
</reference>
<accession>A0A6A5Y4C6</accession>
<dbReference type="Proteomes" id="UP000799778">
    <property type="component" value="Unassembled WGS sequence"/>
</dbReference>
<sequence length="581" mass="65065">MDASSFNFVDPRVLEKAVNTCESTQQAESTPWPNDRAATFPFADFLDSPTCDIQAQLHCSIGANGSSDHVSSPFNVDHDCVLGTKLCQTFSPSLQDSETYLQSLPTWNIDKDTELFQATTQSLEHARDPANLFSNLHIKQRVGPSNSDQQLVSRMSSSPQPPFIASHSRGYSKFRGTFQSSDHARQYRKIALRFDRKPYQYPDVDETIHDLVRNRQYHIKRIYDAMVRPDVAQDNPGSIAMRRWVHNAYYDSDMVEAFSNKVFDCLIKQTEEGFRGWHHNDYASDERKGSETEDKNLNCAERLDSVIHSLEREKTICEDIMNSACQIRMFVNAPRAYAVRKSANRAGNSKRKKATEPDRVSKSRSTRVKRSHSRSTVTNSTIYDTPSSSSQCPRPLEMPPQPSDITEYRFSPDALPSAYIGFVPATGGIQPHITLSMSPPDHGQAFPQFPSAQPLQHAQFISTAPGSSHSATLTVDPKLLELNYNVLESPWNANADECPKLPTPDRIPLGPALFQPDHTGTADPTIEQSFDLYNSLPNSLPDIVPVNMGEQPAVPDFQTFWLSQTGVQPFPSGSEEKRSNC</sequence>
<evidence type="ECO:0000313" key="3">
    <source>
        <dbReference type="Proteomes" id="UP000799778"/>
    </source>
</evidence>
<proteinExistence type="predicted"/>
<dbReference type="RefSeq" id="XP_033388445.1">
    <property type="nucleotide sequence ID" value="XM_033532971.1"/>
</dbReference>
<dbReference type="OrthoDB" id="3686891at2759"/>
<dbReference type="GeneID" id="54290368"/>
<dbReference type="AlphaFoldDB" id="A0A6A5Y4C6"/>
<feature type="compositionally biased region" description="Polar residues" evidence="1">
    <location>
        <begin position="379"/>
        <end position="392"/>
    </location>
</feature>
<protein>
    <submittedName>
        <fullName evidence="2">Uncharacterized protein</fullName>
    </submittedName>
</protein>
<feature type="compositionally biased region" description="Basic residues" evidence="1">
    <location>
        <begin position="362"/>
        <end position="373"/>
    </location>
</feature>
<name>A0A6A5Y4C6_9PLEO</name>
<evidence type="ECO:0000256" key="1">
    <source>
        <dbReference type="SAM" id="MobiDB-lite"/>
    </source>
</evidence>
<organism evidence="2 3">
    <name type="scientific">Aaosphaeria arxii CBS 175.79</name>
    <dbReference type="NCBI Taxonomy" id="1450172"/>
    <lineage>
        <taxon>Eukaryota</taxon>
        <taxon>Fungi</taxon>
        <taxon>Dikarya</taxon>
        <taxon>Ascomycota</taxon>
        <taxon>Pezizomycotina</taxon>
        <taxon>Dothideomycetes</taxon>
        <taxon>Pleosporomycetidae</taxon>
        <taxon>Pleosporales</taxon>
        <taxon>Pleosporales incertae sedis</taxon>
        <taxon>Aaosphaeria</taxon>
    </lineage>
</organism>
<gene>
    <name evidence="2" type="ORF">BU24DRAFT_477249</name>
</gene>